<keyword evidence="2" id="KW-0560">Oxidoreductase</keyword>
<dbReference type="InterPro" id="IPR033248">
    <property type="entry name" value="Transketolase_C"/>
</dbReference>
<dbReference type="PANTHER" id="PTHR43257">
    <property type="entry name" value="PYRUVATE DEHYDROGENASE E1 COMPONENT BETA SUBUNIT"/>
    <property type="match status" value="1"/>
</dbReference>
<dbReference type="CDD" id="cd07036">
    <property type="entry name" value="TPP_PYR_E1-PDHc-beta_like"/>
    <property type="match status" value="1"/>
</dbReference>
<proteinExistence type="predicted"/>
<feature type="domain" description="Transketolase-like pyrimidine-binding" evidence="4">
    <location>
        <begin position="19"/>
        <end position="193"/>
    </location>
</feature>
<evidence type="ECO:0000313" key="5">
    <source>
        <dbReference type="EMBL" id="GAA4357049.1"/>
    </source>
</evidence>
<dbReference type="Pfam" id="PF02779">
    <property type="entry name" value="Transket_pyr"/>
    <property type="match status" value="1"/>
</dbReference>
<dbReference type="SUPFAM" id="SSF52518">
    <property type="entry name" value="Thiamin diphosphate-binding fold (THDP-binding)"/>
    <property type="match status" value="1"/>
</dbReference>
<organism evidence="5 6">
    <name type="scientific">Variovorax defluvii</name>
    <dbReference type="NCBI Taxonomy" id="913761"/>
    <lineage>
        <taxon>Bacteria</taxon>
        <taxon>Pseudomonadati</taxon>
        <taxon>Pseudomonadota</taxon>
        <taxon>Betaproteobacteria</taxon>
        <taxon>Burkholderiales</taxon>
        <taxon>Comamonadaceae</taxon>
        <taxon>Variovorax</taxon>
    </lineage>
</organism>
<dbReference type="Proteomes" id="UP001500975">
    <property type="component" value="Unassembled WGS sequence"/>
</dbReference>
<evidence type="ECO:0000256" key="2">
    <source>
        <dbReference type="ARBA" id="ARBA00023002"/>
    </source>
</evidence>
<dbReference type="InterPro" id="IPR005475">
    <property type="entry name" value="Transketolase-like_Pyr-bd"/>
</dbReference>
<reference evidence="6" key="1">
    <citation type="journal article" date="2019" name="Int. J. Syst. Evol. Microbiol.">
        <title>The Global Catalogue of Microorganisms (GCM) 10K type strain sequencing project: providing services to taxonomists for standard genome sequencing and annotation.</title>
        <authorList>
            <consortium name="The Broad Institute Genomics Platform"/>
            <consortium name="The Broad Institute Genome Sequencing Center for Infectious Disease"/>
            <person name="Wu L."/>
            <person name="Ma J."/>
        </authorList>
    </citation>
    <scope>NUCLEOTIDE SEQUENCE [LARGE SCALE GENOMIC DNA]</scope>
    <source>
        <strain evidence="6">JCM 17804</strain>
    </source>
</reference>
<dbReference type="SMART" id="SM00861">
    <property type="entry name" value="Transket_pyr"/>
    <property type="match status" value="1"/>
</dbReference>
<keyword evidence="3" id="KW-0786">Thiamine pyrophosphate</keyword>
<comment type="caution">
    <text evidence="5">The sequence shown here is derived from an EMBL/GenBank/DDBJ whole genome shotgun (WGS) entry which is preliminary data.</text>
</comment>
<dbReference type="SUPFAM" id="SSF52922">
    <property type="entry name" value="TK C-terminal domain-like"/>
    <property type="match status" value="1"/>
</dbReference>
<dbReference type="RefSeq" id="WP_345541486.1">
    <property type="nucleotide sequence ID" value="NZ_BAABGJ010000081.1"/>
</dbReference>
<keyword evidence="6" id="KW-1185">Reference proteome</keyword>
<protein>
    <submittedName>
        <fullName evidence="5">Alpha-ketoacid dehydrogenase subunit beta</fullName>
    </submittedName>
</protein>
<evidence type="ECO:0000313" key="6">
    <source>
        <dbReference type="Proteomes" id="UP001500975"/>
    </source>
</evidence>
<evidence type="ECO:0000256" key="1">
    <source>
        <dbReference type="ARBA" id="ARBA00001964"/>
    </source>
</evidence>
<dbReference type="InterPro" id="IPR009014">
    <property type="entry name" value="Transketo_C/PFOR_II"/>
</dbReference>
<comment type="cofactor">
    <cofactor evidence="1">
        <name>thiamine diphosphate</name>
        <dbReference type="ChEBI" id="CHEBI:58937"/>
    </cofactor>
</comment>
<sequence>MDMSSDMAGGRASTAVREISYAEAAVLAVQREMEADPRVVVLGEDVGRGGIFGQYRGLQQRFGAERVIDTPISEAAIMGAGVGMALAGLRPVVEMRVVDFALCGMDELVNQAAKNRFMFGGQGRVPMVARMPGGIWDASAAQHSQSLEAWFAHLPGVVVVCPATPQDNHALLRAAMQCGDPVVYIEHKGLWGARGPVDESLQLPLGRAATLRHGDALTLVSWSRQLQACHAACETLAAEGIAVELIDLRTLWPWDRETVLASCARTRRLLVVHEAVQAAGFGAEIAASAAEATGCRIARLGAPRIPVGYSPVLEAQSRVGAERIAEAARALCTPRASPL</sequence>
<dbReference type="Pfam" id="PF02780">
    <property type="entry name" value="Transketolase_C"/>
    <property type="match status" value="1"/>
</dbReference>
<evidence type="ECO:0000259" key="4">
    <source>
        <dbReference type="SMART" id="SM00861"/>
    </source>
</evidence>
<dbReference type="PANTHER" id="PTHR43257:SF2">
    <property type="entry name" value="PYRUVATE DEHYDROGENASE E1 COMPONENT SUBUNIT BETA"/>
    <property type="match status" value="1"/>
</dbReference>
<gene>
    <name evidence="5" type="ORF">GCM10023165_50590</name>
</gene>
<accession>A0ABP8IED4</accession>
<dbReference type="Gene3D" id="3.40.50.970">
    <property type="match status" value="1"/>
</dbReference>
<evidence type="ECO:0000256" key="3">
    <source>
        <dbReference type="ARBA" id="ARBA00023052"/>
    </source>
</evidence>
<name>A0ABP8IED4_9BURK</name>
<dbReference type="Gene3D" id="3.40.50.920">
    <property type="match status" value="1"/>
</dbReference>
<dbReference type="InterPro" id="IPR029061">
    <property type="entry name" value="THDP-binding"/>
</dbReference>
<dbReference type="EMBL" id="BAABGJ010000081">
    <property type="protein sequence ID" value="GAA4357049.1"/>
    <property type="molecule type" value="Genomic_DNA"/>
</dbReference>